<proteinExistence type="predicted"/>
<gene>
    <name evidence="1" type="ORF">L3081_11265</name>
</gene>
<dbReference type="RefSeq" id="WP_242286176.1">
    <property type="nucleotide sequence ID" value="NZ_JAKKSL010000002.1"/>
</dbReference>
<evidence type="ECO:0008006" key="3">
    <source>
        <dbReference type="Google" id="ProtNLM"/>
    </source>
</evidence>
<dbReference type="NCBIfam" id="TIGR02608">
    <property type="entry name" value="delta_60_rpt"/>
    <property type="match status" value="6"/>
</dbReference>
<evidence type="ECO:0000313" key="2">
    <source>
        <dbReference type="Proteomes" id="UP001139646"/>
    </source>
</evidence>
<dbReference type="Proteomes" id="UP001139646">
    <property type="component" value="Unassembled WGS sequence"/>
</dbReference>
<name>A0ABS9X0S9_9GAMM</name>
<keyword evidence="2" id="KW-1185">Reference proteome</keyword>
<dbReference type="EMBL" id="JAKKSL010000002">
    <property type="protein sequence ID" value="MCI2283873.1"/>
    <property type="molecule type" value="Genomic_DNA"/>
</dbReference>
<dbReference type="InterPro" id="IPR013431">
    <property type="entry name" value="Delta_60_rpt"/>
</dbReference>
<reference evidence="1" key="1">
    <citation type="submission" date="2022-01" db="EMBL/GenBank/DDBJ databases">
        <title>Colwellia maritima, isolated from seawater.</title>
        <authorList>
            <person name="Kristyanto S."/>
            <person name="Jung J."/>
            <person name="Jeon C.O."/>
        </authorList>
    </citation>
    <scope>NUCLEOTIDE SEQUENCE</scope>
    <source>
        <strain evidence="1">MSW7</strain>
    </source>
</reference>
<accession>A0ABS9X0S9</accession>
<comment type="caution">
    <text evidence="1">The sequence shown here is derived from an EMBL/GenBank/DDBJ whole genome shotgun (WGS) entry which is preliminary data.</text>
</comment>
<dbReference type="Gene3D" id="2.80.10.50">
    <property type="match status" value="2"/>
</dbReference>
<dbReference type="SUPFAM" id="SSF101898">
    <property type="entry name" value="NHL repeat"/>
    <property type="match status" value="1"/>
</dbReference>
<dbReference type="Pfam" id="PF17164">
    <property type="entry name" value="DUF5122"/>
    <property type="match status" value="2"/>
</dbReference>
<organism evidence="1 2">
    <name type="scientific">Colwellia maritima</name>
    <dbReference type="NCBI Taxonomy" id="2912588"/>
    <lineage>
        <taxon>Bacteria</taxon>
        <taxon>Pseudomonadati</taxon>
        <taxon>Pseudomonadota</taxon>
        <taxon>Gammaproteobacteria</taxon>
        <taxon>Alteromonadales</taxon>
        <taxon>Colwelliaceae</taxon>
        <taxon>Colwellia</taxon>
    </lineage>
</organism>
<sequence length="377" mass="39698">MIQIQNGTQQGKFLIASVADDGTNDHIILSRVTNTGALDTSFSGDGHKQLKIGTNATVKGLFELANGKFIVYGNVTESTVVNGFIARIDQNGVLDNSFADNGIYTTAAISATSIQFSQAINDNSGKFIAVGNLESGSTRSFILRLTSTGVLDTGFNSQGYIIGNSTDDFASVIVDASNNLYAAGSRTSLFKDMLVIKYLNNGSIDTSFNGSGVLTVDVNILTNDSVKKITFDNSNNLYLIGNAAALLSAKVAVVKISTTGTLDTSFSGNGVASFIMAPLSGKAGVYDAVIDNNNNIVVVGFGRVLGEDAEMIGRIKANGSLDTSFNGQGYFEANVCTNAAQLTSVLLLSNNSLVVAGQCYIDATFRNDIEFSQYQLN</sequence>
<evidence type="ECO:0000313" key="1">
    <source>
        <dbReference type="EMBL" id="MCI2283873.1"/>
    </source>
</evidence>
<protein>
    <recommendedName>
        <fullName evidence="3">Delta-60 repeat domain-containing protein</fullName>
    </recommendedName>
</protein>